<evidence type="ECO:0000256" key="1">
    <source>
        <dbReference type="ARBA" id="ARBA00023015"/>
    </source>
</evidence>
<dbReference type="KEGG" id="ahb:bsdtb5_31720"/>
<keyword evidence="1" id="KW-0805">Transcription regulation</keyword>
<dbReference type="Proteomes" id="UP000595897">
    <property type="component" value="Chromosome"/>
</dbReference>
<dbReference type="InterPro" id="IPR010499">
    <property type="entry name" value="AraC_E-bd"/>
</dbReference>
<dbReference type="Gene3D" id="3.20.80.10">
    <property type="entry name" value="Regulatory factor, effector binding domain"/>
    <property type="match status" value="1"/>
</dbReference>
<dbReference type="GO" id="GO:0043565">
    <property type="term" value="F:sequence-specific DNA binding"/>
    <property type="evidence" value="ECO:0007669"/>
    <property type="project" value="InterPro"/>
</dbReference>
<dbReference type="PANTHER" id="PTHR47504">
    <property type="entry name" value="RIGHT ORIGIN-BINDING PROTEIN"/>
    <property type="match status" value="1"/>
</dbReference>
<dbReference type="EMBL" id="AP024169">
    <property type="protein sequence ID" value="BCN31877.1"/>
    <property type="molecule type" value="Genomic_DNA"/>
</dbReference>
<gene>
    <name evidence="5" type="ORF">bsdtb5_31720</name>
</gene>
<keyword evidence="2" id="KW-0238">DNA-binding</keyword>
<dbReference type="GO" id="GO:0003700">
    <property type="term" value="F:DNA-binding transcription factor activity"/>
    <property type="evidence" value="ECO:0007669"/>
    <property type="project" value="InterPro"/>
</dbReference>
<dbReference type="Gene3D" id="1.10.10.60">
    <property type="entry name" value="Homeodomain-like"/>
    <property type="match status" value="2"/>
</dbReference>
<dbReference type="InterPro" id="IPR029441">
    <property type="entry name" value="Cass2"/>
</dbReference>
<dbReference type="SUPFAM" id="SSF55136">
    <property type="entry name" value="Probable bacterial effector-binding domain"/>
    <property type="match status" value="1"/>
</dbReference>
<dbReference type="SMART" id="SM00342">
    <property type="entry name" value="HTH_ARAC"/>
    <property type="match status" value="1"/>
</dbReference>
<evidence type="ECO:0000256" key="2">
    <source>
        <dbReference type="ARBA" id="ARBA00023125"/>
    </source>
</evidence>
<evidence type="ECO:0000259" key="4">
    <source>
        <dbReference type="PROSITE" id="PS01124"/>
    </source>
</evidence>
<name>A0A7R7ENS6_9FIRM</name>
<protein>
    <submittedName>
        <fullName evidence="5">AraC family transcriptional regulator</fullName>
    </submittedName>
</protein>
<dbReference type="InterPro" id="IPR018062">
    <property type="entry name" value="HTH_AraC-typ_CS"/>
</dbReference>
<dbReference type="InterPro" id="IPR009057">
    <property type="entry name" value="Homeodomain-like_sf"/>
</dbReference>
<evidence type="ECO:0000313" key="6">
    <source>
        <dbReference type="Proteomes" id="UP000595897"/>
    </source>
</evidence>
<evidence type="ECO:0000256" key="3">
    <source>
        <dbReference type="ARBA" id="ARBA00023163"/>
    </source>
</evidence>
<keyword evidence="6" id="KW-1185">Reference proteome</keyword>
<dbReference type="PROSITE" id="PS00041">
    <property type="entry name" value="HTH_ARAC_FAMILY_1"/>
    <property type="match status" value="1"/>
</dbReference>
<dbReference type="SMART" id="SM00871">
    <property type="entry name" value="AraC_E_bind"/>
    <property type="match status" value="1"/>
</dbReference>
<dbReference type="RefSeq" id="WP_271712966.1">
    <property type="nucleotide sequence ID" value="NZ_AP024169.1"/>
</dbReference>
<dbReference type="PROSITE" id="PS01124">
    <property type="entry name" value="HTH_ARAC_FAMILY_2"/>
    <property type="match status" value="1"/>
</dbReference>
<organism evidence="5 6">
    <name type="scientific">Anaeromicropila herbilytica</name>
    <dbReference type="NCBI Taxonomy" id="2785025"/>
    <lineage>
        <taxon>Bacteria</taxon>
        <taxon>Bacillati</taxon>
        <taxon>Bacillota</taxon>
        <taxon>Clostridia</taxon>
        <taxon>Lachnospirales</taxon>
        <taxon>Lachnospiraceae</taxon>
        <taxon>Anaeromicropila</taxon>
    </lineage>
</organism>
<accession>A0A7R7ENS6</accession>
<dbReference type="SUPFAM" id="SSF46689">
    <property type="entry name" value="Homeodomain-like"/>
    <property type="match status" value="2"/>
</dbReference>
<reference evidence="5" key="1">
    <citation type="submission" date="2020-11" db="EMBL/GenBank/DDBJ databases">
        <title>Draft genome sequencing of a Lachnospiraceae strain isolated from anoxic soil subjected to BSD treatment.</title>
        <authorList>
            <person name="Uek A."/>
            <person name="Tonouchi A."/>
        </authorList>
    </citation>
    <scope>NUCLEOTIDE SEQUENCE [LARGE SCALE GENOMIC DNA]</scope>
    <source>
        <strain evidence="5">TB5</strain>
    </source>
</reference>
<keyword evidence="3" id="KW-0804">Transcription</keyword>
<feature type="domain" description="HTH araC/xylS-type" evidence="4">
    <location>
        <begin position="8"/>
        <end position="105"/>
    </location>
</feature>
<dbReference type="Pfam" id="PF12833">
    <property type="entry name" value="HTH_18"/>
    <property type="match status" value="1"/>
</dbReference>
<dbReference type="Pfam" id="PF14526">
    <property type="entry name" value="Cass2"/>
    <property type="match status" value="1"/>
</dbReference>
<dbReference type="InterPro" id="IPR018060">
    <property type="entry name" value="HTH_AraC"/>
</dbReference>
<proteinExistence type="predicted"/>
<dbReference type="PANTHER" id="PTHR47504:SF5">
    <property type="entry name" value="RIGHT ORIGIN-BINDING PROTEIN"/>
    <property type="match status" value="1"/>
</dbReference>
<evidence type="ECO:0000313" key="5">
    <source>
        <dbReference type="EMBL" id="BCN31877.1"/>
    </source>
</evidence>
<dbReference type="InterPro" id="IPR011256">
    <property type="entry name" value="Reg_factor_effector_dom_sf"/>
</dbReference>
<dbReference type="AlphaFoldDB" id="A0A7R7ENS6"/>
<dbReference type="InterPro" id="IPR050959">
    <property type="entry name" value="MarA-like"/>
</dbReference>
<sequence length="300" mass="34858">MDYVELIQKTIDYIDDNILEEITVDKLASIAGFSTYHYYRIFSSFVGFSVMEYVTKRKLQFALLELQKGRKIINVAIDYGFETHAGFTKAFKRCFGYPPSLYRLHAPNNLPSKFDLSKLILNTTGGIIIEPKIIEKESFKIVGFEFKNNLKNTLHTRDIPAFWSQRGLSDGTCETKLYDTIKPPKHGEYCICINTNMETDDFSYLLGVGVDDFELATDDMYQLEIPSATYAVFTTTPVDEADFVSSIQGTWNYILEDWFPTSGYEIDDTKYDFEYYDEHCHTWEYKKISMEIYIPIKLKK</sequence>